<organism evidence="2 3">
    <name type="scientific">Colletotrichum liriopes</name>
    <dbReference type="NCBI Taxonomy" id="708192"/>
    <lineage>
        <taxon>Eukaryota</taxon>
        <taxon>Fungi</taxon>
        <taxon>Dikarya</taxon>
        <taxon>Ascomycota</taxon>
        <taxon>Pezizomycotina</taxon>
        <taxon>Sordariomycetes</taxon>
        <taxon>Hypocreomycetidae</taxon>
        <taxon>Glomerellales</taxon>
        <taxon>Glomerellaceae</taxon>
        <taxon>Colletotrichum</taxon>
        <taxon>Colletotrichum spaethianum species complex</taxon>
    </lineage>
</organism>
<sequence>MAMQPASDVVEITEGDGTMLMLILTSRIRLGVQWRREVKFGKEDLPDRQTRRSSRCQTTQKQFEGDDDGSTDSRRRSPGPCFQRPTLER</sequence>
<reference evidence="2 3" key="1">
    <citation type="submission" date="2021-07" db="EMBL/GenBank/DDBJ databases">
        <title>Genome data of Colletotrichum spaethianum.</title>
        <authorList>
            <person name="Utami Y.D."/>
            <person name="Hiruma K."/>
        </authorList>
    </citation>
    <scope>NUCLEOTIDE SEQUENCE [LARGE SCALE GENOMIC DNA]</scope>
    <source>
        <strain evidence="2 3">MAFF 242679</strain>
    </source>
</reference>
<evidence type="ECO:0000313" key="2">
    <source>
        <dbReference type="EMBL" id="GJC89113.1"/>
    </source>
</evidence>
<evidence type="ECO:0000256" key="1">
    <source>
        <dbReference type="SAM" id="MobiDB-lite"/>
    </source>
</evidence>
<name>A0AA37LZ54_9PEZI</name>
<evidence type="ECO:0000313" key="3">
    <source>
        <dbReference type="Proteomes" id="UP001055172"/>
    </source>
</evidence>
<comment type="caution">
    <text evidence="2">The sequence shown here is derived from an EMBL/GenBank/DDBJ whole genome shotgun (WGS) entry which is preliminary data.</text>
</comment>
<dbReference type="EMBL" id="BPPX01000038">
    <property type="protein sequence ID" value="GJC89113.1"/>
    <property type="molecule type" value="Genomic_DNA"/>
</dbReference>
<dbReference type="Proteomes" id="UP001055172">
    <property type="component" value="Unassembled WGS sequence"/>
</dbReference>
<dbReference type="AlphaFoldDB" id="A0AA37LZ54"/>
<keyword evidence="3" id="KW-1185">Reference proteome</keyword>
<protein>
    <submittedName>
        <fullName evidence="2">Uncharacterized protein</fullName>
    </submittedName>
</protein>
<accession>A0AA37LZ54</accession>
<proteinExistence type="predicted"/>
<gene>
    <name evidence="2" type="ORF">ColLi_11951</name>
</gene>
<feature type="region of interest" description="Disordered" evidence="1">
    <location>
        <begin position="43"/>
        <end position="89"/>
    </location>
</feature>